<comment type="similarity">
    <text evidence="5">Belongs to the queuine tRNA-ribosyltransferase family. QTRT2 subfamily.</text>
</comment>
<dbReference type="AlphaFoldDB" id="A0A9P6TXN6"/>
<dbReference type="Pfam" id="PF01702">
    <property type="entry name" value="TGT"/>
    <property type="match status" value="2"/>
</dbReference>
<gene>
    <name evidence="8" type="primary">QTRTD1_2</name>
    <name evidence="8" type="ORF">BG011_007461</name>
</gene>
<keyword evidence="4 5" id="KW-0862">Zinc</keyword>
<feature type="compositionally biased region" description="Basic and acidic residues" evidence="6">
    <location>
        <begin position="557"/>
        <end position="589"/>
    </location>
</feature>
<keyword evidence="9" id="KW-1185">Reference proteome</keyword>
<dbReference type="PANTHER" id="PTHR46064:SF1">
    <property type="entry name" value="QUEUINE TRNA-RIBOSYLTRANSFERASE ACCESSORY SUBUNIT 2"/>
    <property type="match status" value="1"/>
</dbReference>
<keyword evidence="1 5" id="KW-0963">Cytoplasm</keyword>
<feature type="binding site" evidence="5">
    <location>
        <position position="426"/>
    </location>
    <ligand>
        <name>Zn(2+)</name>
        <dbReference type="ChEBI" id="CHEBI:29105"/>
    </ligand>
</feature>
<evidence type="ECO:0000256" key="2">
    <source>
        <dbReference type="ARBA" id="ARBA00022694"/>
    </source>
</evidence>
<comment type="cofactor">
    <cofactor evidence="5">
        <name>Zn(2+)</name>
        <dbReference type="ChEBI" id="CHEBI:29105"/>
    </cofactor>
    <text evidence="5">Binds 1 zinc ion per subunit.</text>
</comment>
<evidence type="ECO:0000256" key="3">
    <source>
        <dbReference type="ARBA" id="ARBA00022723"/>
    </source>
</evidence>
<keyword evidence="3 5" id="KW-0479">Metal-binding</keyword>
<reference evidence="8" key="1">
    <citation type="journal article" date="2020" name="Fungal Divers.">
        <title>Resolving the Mortierellaceae phylogeny through synthesis of multi-gene phylogenetics and phylogenomics.</title>
        <authorList>
            <person name="Vandepol N."/>
            <person name="Liber J."/>
            <person name="Desiro A."/>
            <person name="Na H."/>
            <person name="Kennedy M."/>
            <person name="Barry K."/>
            <person name="Grigoriev I.V."/>
            <person name="Miller A.N."/>
            <person name="O'Donnell K."/>
            <person name="Stajich J.E."/>
            <person name="Bonito G."/>
        </authorList>
    </citation>
    <scope>NUCLEOTIDE SEQUENCE</scope>
    <source>
        <strain evidence="8">KOD948</strain>
    </source>
</reference>
<evidence type="ECO:0000256" key="6">
    <source>
        <dbReference type="SAM" id="MobiDB-lite"/>
    </source>
</evidence>
<dbReference type="HAMAP" id="MF_03043">
    <property type="entry name" value="QTRT2"/>
    <property type="match status" value="1"/>
</dbReference>
<dbReference type="GO" id="GO:0008479">
    <property type="term" value="F:tRNA-guanosine(34) queuine transglycosylase activity"/>
    <property type="evidence" value="ECO:0007669"/>
    <property type="project" value="UniProtKB-UniRule"/>
</dbReference>
<dbReference type="Proteomes" id="UP000726737">
    <property type="component" value="Unassembled WGS sequence"/>
</dbReference>
<feature type="binding site" evidence="5">
    <location>
        <position position="423"/>
    </location>
    <ligand>
        <name>Zn(2+)</name>
        <dbReference type="ChEBI" id="CHEBI:29105"/>
    </ligand>
</feature>
<feature type="domain" description="tRNA-guanine(15) transglycosylase-like" evidence="7">
    <location>
        <begin position="277"/>
        <end position="485"/>
    </location>
</feature>
<feature type="compositionally biased region" description="Basic and acidic residues" evidence="6">
    <location>
        <begin position="529"/>
        <end position="548"/>
    </location>
</feature>
<comment type="subunit">
    <text evidence="5">Heterodimer of a catalytic subunit and an accessory subunit.</text>
</comment>
<feature type="compositionally biased region" description="Polar residues" evidence="6">
    <location>
        <begin position="29"/>
        <end position="45"/>
    </location>
</feature>
<dbReference type="GO" id="GO:0006400">
    <property type="term" value="P:tRNA modification"/>
    <property type="evidence" value="ECO:0007669"/>
    <property type="project" value="InterPro"/>
</dbReference>
<evidence type="ECO:0000313" key="8">
    <source>
        <dbReference type="EMBL" id="KAG0251646.1"/>
    </source>
</evidence>
<name>A0A9P6TXN6_9FUNG</name>
<evidence type="ECO:0000256" key="1">
    <source>
        <dbReference type="ARBA" id="ARBA00022490"/>
    </source>
</evidence>
<evidence type="ECO:0000256" key="4">
    <source>
        <dbReference type="ARBA" id="ARBA00022833"/>
    </source>
</evidence>
<dbReference type="InterPro" id="IPR028592">
    <property type="entry name" value="QTRTD1"/>
</dbReference>
<feature type="binding site" evidence="5">
    <location>
        <position position="421"/>
    </location>
    <ligand>
        <name>Zn(2+)</name>
        <dbReference type="ChEBI" id="CHEBI:29105"/>
    </ligand>
</feature>
<dbReference type="Gene3D" id="3.20.20.105">
    <property type="entry name" value="Queuine tRNA-ribosyltransferase-like"/>
    <property type="match status" value="1"/>
</dbReference>
<dbReference type="SUPFAM" id="SSF51713">
    <property type="entry name" value="tRNA-guanine transglycosylase"/>
    <property type="match status" value="1"/>
</dbReference>
<dbReference type="NCBIfam" id="TIGR00449">
    <property type="entry name" value="tgt_general"/>
    <property type="match status" value="1"/>
</dbReference>
<dbReference type="InterPro" id="IPR002616">
    <property type="entry name" value="tRNA_ribo_trans-like"/>
</dbReference>
<keyword evidence="2 5" id="KW-0819">tRNA processing</keyword>
<evidence type="ECO:0000259" key="7">
    <source>
        <dbReference type="Pfam" id="PF01702"/>
    </source>
</evidence>
<feature type="region of interest" description="Disordered" evidence="6">
    <location>
        <begin position="528"/>
        <end position="589"/>
    </location>
</feature>
<feature type="domain" description="tRNA-guanine(15) transglycosylase-like" evidence="7">
    <location>
        <begin position="48"/>
        <end position="215"/>
    </location>
</feature>
<evidence type="ECO:0000313" key="9">
    <source>
        <dbReference type="Proteomes" id="UP000726737"/>
    </source>
</evidence>
<comment type="function">
    <text evidence="5">Non-catalytic subunit of the queuine tRNA-ribosyltransferase (TGT) that catalyzes the base-exchange of a guanine (G) residue with queuine (Q) at position 34 (anticodon wobble position) in tRNAs with GU(N) anticodons (tRNA-Asp, -Asn, -His and -Tyr), resulting in the hypermodified nucleoside queuosine (7-(((4,5-cis-dihydroxy-2-cyclopenten-1-yl)amino)methyl)-7-deazaguanosine).</text>
</comment>
<proteinExistence type="inferred from homology"/>
<dbReference type="GO" id="GO:0005737">
    <property type="term" value="C:cytoplasm"/>
    <property type="evidence" value="ECO:0007669"/>
    <property type="project" value="UniProtKB-SubCell"/>
</dbReference>
<dbReference type="InterPro" id="IPR036511">
    <property type="entry name" value="TGT-like_sf"/>
</dbReference>
<feature type="binding site" evidence="5">
    <location>
        <position position="454"/>
    </location>
    <ligand>
        <name>Zn(2+)</name>
        <dbReference type="ChEBI" id="CHEBI:29105"/>
    </ligand>
</feature>
<dbReference type="OrthoDB" id="27601at2759"/>
<comment type="subcellular location">
    <subcellularLocation>
        <location evidence="5">Cytoplasm</location>
    </subcellularLocation>
</comment>
<organism evidence="8 9">
    <name type="scientific">Mortierella polycephala</name>
    <dbReference type="NCBI Taxonomy" id="41804"/>
    <lineage>
        <taxon>Eukaryota</taxon>
        <taxon>Fungi</taxon>
        <taxon>Fungi incertae sedis</taxon>
        <taxon>Mucoromycota</taxon>
        <taxon>Mortierellomycotina</taxon>
        <taxon>Mortierellomycetes</taxon>
        <taxon>Mortierellales</taxon>
        <taxon>Mortierellaceae</taxon>
        <taxon>Mortierella</taxon>
    </lineage>
</organism>
<feature type="region of interest" description="Disordered" evidence="6">
    <location>
        <begin position="230"/>
        <end position="251"/>
    </location>
</feature>
<accession>A0A9P6TXN6</accession>
<dbReference type="GO" id="GO:0046872">
    <property type="term" value="F:metal ion binding"/>
    <property type="evidence" value="ECO:0007669"/>
    <property type="project" value="UniProtKB-KW"/>
</dbReference>
<feature type="region of interest" description="Disordered" evidence="6">
    <location>
        <begin position="23"/>
        <end position="45"/>
    </location>
</feature>
<protein>
    <recommendedName>
        <fullName evidence="5">Queuine tRNA-ribosyltransferase accessory subunit 2</fullName>
    </recommendedName>
    <alternativeName>
        <fullName evidence="5">Queuine tRNA-ribosyltransferase domain-containing protein 1</fullName>
    </alternativeName>
</protein>
<dbReference type="InterPro" id="IPR050852">
    <property type="entry name" value="Queuine_tRNA-ribosyltrfase"/>
</dbReference>
<comment type="caution">
    <text evidence="8">The sequence shown here is derived from an EMBL/GenBank/DDBJ whole genome shotgun (WGS) entry which is preliminary data.</text>
</comment>
<dbReference type="EMBL" id="JAAAJA010000578">
    <property type="protein sequence ID" value="KAG0251646.1"/>
    <property type="molecule type" value="Genomic_DNA"/>
</dbReference>
<sequence length="589" mass="66443">MSPLTFNIIRQSTQLSAARRGTVAMAHSPDTNATSGKKQIETSLTSSTKRVMETPGCFMYSVKGSVPHLTPDTLRLQGFGGVNVSIEHILQDHQPAGFDKWPFSLSKFLNLQDLILLCDIRDSSRYTKVPFNSDRHISMKTRRGVRQLTFEEYLKVVRAYEPDIIAAYADSISDLDQSEHGNRQLIGPGAGFKRVCKSVDRSLKWLDQILQERQGIDTLAAQDEAAAEIKKKKKGKKDNNQENGVDQLVQETKKVHLDPVTTDKEPQAATKKPWAGVSVFAHVLGAQIEQERIRSAEETAKREGVDGFIVDTNTLPGSRDEIFKLMKTSLDHLPTDKPRLIYGMQTPEDVLRSIALGADLFDTSYPFHLTEDGKASVYSFGSNNTTSPITNGHDNSVKTHRWINLWDDEHADKFVPILKGCGCYACYGGRHTRAYINHLLKSHEMLATVLLMGHNMHQYSEFFSNVRQSIQDGTFEQHSALFVERFGTEPERTGEIHAAQIVLEAALARRNRLDGDESEEEIAAAALAAEEKKKEKERLRKERRENNKTKGLRNMMNKKEERLAKERKQEQPLHEQHQQHAGDESSRQG</sequence>
<evidence type="ECO:0000256" key="5">
    <source>
        <dbReference type="HAMAP-Rule" id="MF_03043"/>
    </source>
</evidence>
<dbReference type="PANTHER" id="PTHR46064">
    <property type="entry name" value="QUEUINE TRNA-RIBOSYLTRANSFERASE ACCESSORY SUBUNIT 2"/>
    <property type="match status" value="1"/>
</dbReference>